<proteinExistence type="predicted"/>
<gene>
    <name evidence="1" type="ORF">DFH07DRAFT_950647</name>
</gene>
<sequence length="88" mass="9834">MSPPHAEIPLLDWTLAEHDRPAFIAQLRGMLINGGFSTAQFFALPADVKDAADMNDMAHFNGYLRRGTVENPTREQFNYGDDNADPIK</sequence>
<dbReference type="AlphaFoldDB" id="A0AAD7K598"/>
<keyword evidence="2" id="KW-1185">Reference proteome</keyword>
<evidence type="ECO:0000313" key="1">
    <source>
        <dbReference type="EMBL" id="KAJ7778638.1"/>
    </source>
</evidence>
<comment type="caution">
    <text evidence="1">The sequence shown here is derived from an EMBL/GenBank/DDBJ whole genome shotgun (WGS) entry which is preliminary data.</text>
</comment>
<dbReference type="EMBL" id="JARJLG010000008">
    <property type="protein sequence ID" value="KAJ7778638.1"/>
    <property type="molecule type" value="Genomic_DNA"/>
</dbReference>
<accession>A0AAD7K598</accession>
<dbReference type="SUPFAM" id="SSF51197">
    <property type="entry name" value="Clavaminate synthase-like"/>
    <property type="match status" value="1"/>
</dbReference>
<name>A0AAD7K598_9AGAR</name>
<evidence type="ECO:0000313" key="2">
    <source>
        <dbReference type="Proteomes" id="UP001215280"/>
    </source>
</evidence>
<dbReference type="Proteomes" id="UP001215280">
    <property type="component" value="Unassembled WGS sequence"/>
</dbReference>
<protein>
    <submittedName>
        <fullName evidence="1">Uncharacterized protein</fullName>
    </submittedName>
</protein>
<reference evidence="1" key="1">
    <citation type="submission" date="2023-03" db="EMBL/GenBank/DDBJ databases">
        <title>Massive genome expansion in bonnet fungi (Mycena s.s.) driven by repeated elements and novel gene families across ecological guilds.</title>
        <authorList>
            <consortium name="Lawrence Berkeley National Laboratory"/>
            <person name="Harder C.B."/>
            <person name="Miyauchi S."/>
            <person name="Viragh M."/>
            <person name="Kuo A."/>
            <person name="Thoen E."/>
            <person name="Andreopoulos B."/>
            <person name="Lu D."/>
            <person name="Skrede I."/>
            <person name="Drula E."/>
            <person name="Henrissat B."/>
            <person name="Morin E."/>
            <person name="Kohler A."/>
            <person name="Barry K."/>
            <person name="LaButti K."/>
            <person name="Morin E."/>
            <person name="Salamov A."/>
            <person name="Lipzen A."/>
            <person name="Mereny Z."/>
            <person name="Hegedus B."/>
            <person name="Baldrian P."/>
            <person name="Stursova M."/>
            <person name="Weitz H."/>
            <person name="Taylor A."/>
            <person name="Grigoriev I.V."/>
            <person name="Nagy L.G."/>
            <person name="Martin F."/>
            <person name="Kauserud H."/>
        </authorList>
    </citation>
    <scope>NUCLEOTIDE SEQUENCE</scope>
    <source>
        <strain evidence="1">CBHHK188m</strain>
    </source>
</reference>
<organism evidence="1 2">
    <name type="scientific">Mycena maculata</name>
    <dbReference type="NCBI Taxonomy" id="230809"/>
    <lineage>
        <taxon>Eukaryota</taxon>
        <taxon>Fungi</taxon>
        <taxon>Dikarya</taxon>
        <taxon>Basidiomycota</taxon>
        <taxon>Agaricomycotina</taxon>
        <taxon>Agaricomycetes</taxon>
        <taxon>Agaricomycetidae</taxon>
        <taxon>Agaricales</taxon>
        <taxon>Marasmiineae</taxon>
        <taxon>Mycenaceae</taxon>
        <taxon>Mycena</taxon>
    </lineage>
</organism>